<dbReference type="PROSITE" id="PS50297">
    <property type="entry name" value="ANK_REP_REGION"/>
    <property type="match status" value="1"/>
</dbReference>
<dbReference type="PROSITE" id="PS50088">
    <property type="entry name" value="ANK_REPEAT"/>
    <property type="match status" value="1"/>
</dbReference>
<keyword evidence="2 3" id="KW-0040">ANK repeat</keyword>
<proteinExistence type="predicted"/>
<dbReference type="OrthoDB" id="9812708at2"/>
<dbReference type="Proteomes" id="UP000193104">
    <property type="component" value="Unassembled WGS sequence"/>
</dbReference>
<dbReference type="SUPFAM" id="SSF48403">
    <property type="entry name" value="Ankyrin repeat"/>
    <property type="match status" value="1"/>
</dbReference>
<gene>
    <name evidence="4" type="ORF">HA48_20765</name>
</gene>
<name>A0A1X1CUZ0_9GAMM</name>
<evidence type="ECO:0000313" key="5">
    <source>
        <dbReference type="Proteomes" id="UP000193104"/>
    </source>
</evidence>
<dbReference type="SMART" id="SM00248">
    <property type="entry name" value="ANK"/>
    <property type="match status" value="4"/>
</dbReference>
<dbReference type="PANTHER" id="PTHR24171">
    <property type="entry name" value="ANKYRIN REPEAT DOMAIN-CONTAINING PROTEIN 39-RELATED"/>
    <property type="match status" value="1"/>
</dbReference>
<dbReference type="Gene3D" id="1.25.40.20">
    <property type="entry name" value="Ankyrin repeat-containing domain"/>
    <property type="match status" value="1"/>
</dbReference>
<evidence type="ECO:0000313" key="4">
    <source>
        <dbReference type="EMBL" id="ORM68236.1"/>
    </source>
</evidence>
<accession>A0A1X1CUZ0</accession>
<evidence type="ECO:0000256" key="2">
    <source>
        <dbReference type="ARBA" id="ARBA00023043"/>
    </source>
</evidence>
<keyword evidence="5" id="KW-1185">Reference proteome</keyword>
<dbReference type="STRING" id="1076551.HA48_20765"/>
<protein>
    <submittedName>
        <fullName evidence="4">Accessory protein</fullName>
    </submittedName>
</protein>
<reference evidence="4 5" key="1">
    <citation type="journal article" date="2017" name="Antonie Van Leeuwenhoek">
        <title>Phylogenomic resolution of the bacterial genus Pantoea and its relationship with Erwinia and Tatumella.</title>
        <authorList>
            <person name="Palmer M."/>
            <person name="Steenkamp E.T."/>
            <person name="Coetzee M.P."/>
            <person name="Chan W.Y."/>
            <person name="van Zyl E."/>
            <person name="De Maayer P."/>
            <person name="Coutinho T.A."/>
            <person name="Blom J."/>
            <person name="Smits T.H."/>
            <person name="Duffy B."/>
            <person name="Venter S.N."/>
        </authorList>
    </citation>
    <scope>NUCLEOTIDE SEQUENCE [LARGE SCALE GENOMIC DNA]</scope>
    <source>
        <strain evidence="4 5">LMG 26277</strain>
    </source>
</reference>
<evidence type="ECO:0000256" key="1">
    <source>
        <dbReference type="ARBA" id="ARBA00022737"/>
    </source>
</evidence>
<dbReference type="EMBL" id="MLFS01000096">
    <property type="protein sequence ID" value="ORM68236.1"/>
    <property type="molecule type" value="Genomic_DNA"/>
</dbReference>
<comment type="caution">
    <text evidence="4">The sequence shown here is derived from an EMBL/GenBank/DDBJ whole genome shotgun (WGS) entry which is preliminary data.</text>
</comment>
<dbReference type="InterPro" id="IPR036770">
    <property type="entry name" value="Ankyrin_rpt-contain_sf"/>
</dbReference>
<keyword evidence="1" id="KW-0677">Repeat</keyword>
<dbReference type="Pfam" id="PF12796">
    <property type="entry name" value="Ank_2"/>
    <property type="match status" value="1"/>
</dbReference>
<feature type="repeat" description="ANK" evidence="3">
    <location>
        <begin position="149"/>
        <end position="181"/>
    </location>
</feature>
<evidence type="ECO:0000256" key="3">
    <source>
        <dbReference type="PROSITE-ProRule" id="PRU00023"/>
    </source>
</evidence>
<dbReference type="AlphaFoldDB" id="A0A1X1CUZ0"/>
<sequence>MNTPKPEDYFSGNQLQLAQAIKNEEVSEVKELSHTTKLNAPGKNNMTLLMFSLLSASDHKTDRSLEIISSLVRAGADPLWNIPEYGSAADAMARSNDPRYLKALIAGGLDKNAVSSARPLIMNATSEKSMPVLEYLVSIGADVNKPDTAGKTALIFALTRMDLDQVEYLLHHGANPNAVTKAGWGFSNLLEDMLKKEGKNNDATALKLMEIKRLAVAKGMRI</sequence>
<dbReference type="InterPro" id="IPR002110">
    <property type="entry name" value="Ankyrin_rpt"/>
</dbReference>
<organism evidence="4 5">
    <name type="scientific">Pantoea wallisii</name>
    <dbReference type="NCBI Taxonomy" id="1076551"/>
    <lineage>
        <taxon>Bacteria</taxon>
        <taxon>Pseudomonadati</taxon>
        <taxon>Pseudomonadota</taxon>
        <taxon>Gammaproteobacteria</taxon>
        <taxon>Enterobacterales</taxon>
        <taxon>Erwiniaceae</taxon>
        <taxon>Pantoea</taxon>
    </lineage>
</organism>